<dbReference type="STRING" id="220668.lp_2437"/>
<feature type="compositionally biased region" description="Low complexity" evidence="2">
    <location>
        <begin position="293"/>
        <end position="303"/>
    </location>
</feature>
<dbReference type="PATRIC" id="fig|220668.9.peg.2060"/>
<gene>
    <name evidence="4" type="ordered locus">lp_2437</name>
</gene>
<dbReference type="EnsemblBacteria" id="CCC79616">
    <property type="protein sequence ID" value="CCC79616"/>
    <property type="gene ID" value="lp_2437"/>
</dbReference>
<evidence type="ECO:0000256" key="2">
    <source>
        <dbReference type="SAM" id="MobiDB-lite"/>
    </source>
</evidence>
<evidence type="ECO:0000313" key="4">
    <source>
        <dbReference type="EMBL" id="CCC79616.1"/>
    </source>
</evidence>
<reference evidence="4 5" key="3">
    <citation type="journal article" date="2012" name="J. Bacteriol.">
        <title>Complete resequencing and reannotation of the Lactobacillus plantarum WCFS1 genome.</title>
        <authorList>
            <person name="Siezen R.J."/>
            <person name="Francke C."/>
            <person name="Renckens B."/>
            <person name="Boekhorst J."/>
            <person name="Wels M."/>
            <person name="Kleerebezem M."/>
            <person name="van Hijum S.A.F.T."/>
        </authorList>
    </citation>
    <scope>NUCLEOTIDE SEQUENCE [LARGE SCALE GENOMIC DNA]</scope>
    <source>
        <strain evidence="5">ATCC BAA-793 / NCIMB 8826 / WCFS1</strain>
    </source>
</reference>
<dbReference type="InterPro" id="IPR053162">
    <property type="entry name" value="DnaD"/>
</dbReference>
<organism evidence="4 5">
    <name type="scientific">Lactiplantibacillus plantarum (strain ATCC BAA-793 / NCIMB 8826 / WCFS1)</name>
    <name type="common">Lactobacillus plantarum</name>
    <dbReference type="NCBI Taxonomy" id="220668"/>
    <lineage>
        <taxon>Bacteria</taxon>
        <taxon>Bacillati</taxon>
        <taxon>Bacillota</taxon>
        <taxon>Bacilli</taxon>
        <taxon>Lactobacillales</taxon>
        <taxon>Lactobacillaceae</taxon>
        <taxon>Lactiplantibacillus</taxon>
    </lineage>
</organism>
<name>F9UQX7_LACPL</name>
<dbReference type="eggNOG" id="COG3935">
    <property type="taxonomic scope" value="Bacteria"/>
</dbReference>
<dbReference type="KEGG" id="lpl:lp_2437"/>
<keyword evidence="5" id="KW-1185">Reference proteome</keyword>
<accession>F9UQX7</accession>
<feature type="region of interest" description="Disordered" evidence="2">
    <location>
        <begin position="256"/>
        <end position="325"/>
    </location>
</feature>
<evidence type="ECO:0000259" key="3">
    <source>
        <dbReference type="Pfam" id="PF07261"/>
    </source>
</evidence>
<dbReference type="OrthoDB" id="1047417at2"/>
<dbReference type="Pfam" id="PF07261">
    <property type="entry name" value="DnaB_2"/>
    <property type="match status" value="1"/>
</dbReference>
<reference key="2">
    <citation type="submission" date="2011-06" db="EMBL/GenBank/DDBJ databases">
        <title>Complete resequencing and reannotation of the Lactobacillus plantarum WCFS1 genome.</title>
        <authorList>
            <person name="Siezen R.J."/>
            <person name="Francke C."/>
            <person name="Renckens B."/>
            <person name="Boekhorst J."/>
            <person name="Wels M."/>
            <person name="Kleerebezem M."/>
            <person name="van Hijum S.A.F.T."/>
        </authorList>
    </citation>
    <scope>NUCLEOTIDE SEQUENCE</scope>
    <source>
        <strain>WCFS1</strain>
    </source>
</reference>
<sequence length="325" mass="36366">MNAAVTESTEWVKGPLIRTGGANLDYFKQRRAYRNFKMYEASVSNGQNNLYRELLDYANDEGKLDVQFRMKNSALLSLTGLSEPGLDKARNSLVQLGLIKYARGKKNVKPPEYRIINLYSRSAGYPTSNPTTSHKSRPTGLDEVGQLVGQGGGQPVEHKELTNTDPDLTDTDSYDDDAGVTREQVINDWTNLWGFPNGVARPEIDEWLAVLKPELVAYAIQIAGEHDVQSRGALKYVRAIIAGWKKRNITTLEQAKKAAANHDDRMKSERKPSGYSKPRRKEVTPKWMQKGASQADSKSNSSDDQQDDMSDEAFLAFMNSQEEAK</sequence>
<feature type="compositionally biased region" description="Basic and acidic residues" evidence="2">
    <location>
        <begin position="256"/>
        <end position="272"/>
    </location>
</feature>
<dbReference type="InterPro" id="IPR006343">
    <property type="entry name" value="DnaB/C_C"/>
</dbReference>
<dbReference type="PANTHER" id="PTHR37293">
    <property type="entry name" value="PHAGE REPLICATION PROTEIN-RELATED"/>
    <property type="match status" value="1"/>
</dbReference>
<reference evidence="4 5" key="1">
    <citation type="journal article" date="2003" name="Proc. Natl. Acad. Sci. U.S.A.">
        <title>Complete genome sequence of Lactobacillus plantarum WCFS1.</title>
        <authorList>
            <person name="Kleerebezem M."/>
            <person name="Boekhorst J."/>
            <person name="van Kranenburg R."/>
            <person name="Molenaar D."/>
            <person name="Kuipers O.P."/>
            <person name="Leer R."/>
            <person name="Tarchini R."/>
            <person name="Peters S.A."/>
            <person name="Sandbrink H.M."/>
            <person name="Fiers M.W."/>
            <person name="Stiekema W."/>
            <person name="Lankhorst R.M."/>
            <person name="Bron P.A."/>
            <person name="Hoffer S.M."/>
            <person name="Groot M.N."/>
            <person name="Kerkhoven R."/>
            <person name="de Vries M."/>
            <person name="Ursing B."/>
            <person name="de Vos W.M."/>
            <person name="Siezen R.J."/>
        </authorList>
    </citation>
    <scope>NUCLEOTIDE SEQUENCE [LARGE SCALE GENOMIC DNA]</scope>
    <source>
        <strain evidence="5">ATCC BAA-793 / NCIMB 8826 / WCFS1</strain>
    </source>
</reference>
<dbReference type="SUPFAM" id="SSF158499">
    <property type="entry name" value="DnaD domain-like"/>
    <property type="match status" value="1"/>
</dbReference>
<dbReference type="Proteomes" id="UP000000432">
    <property type="component" value="Chromosome"/>
</dbReference>
<protein>
    <submittedName>
        <fullName evidence="4">Prophage P2a protein 20, replication protein DnaD domain</fullName>
    </submittedName>
</protein>
<dbReference type="EMBL" id="AL935263">
    <property type="protein sequence ID" value="CCC79616.1"/>
    <property type="molecule type" value="Genomic_DNA"/>
</dbReference>
<dbReference type="Gene3D" id="1.10.10.630">
    <property type="entry name" value="DnaD domain-like"/>
    <property type="match status" value="1"/>
</dbReference>
<dbReference type="PANTHER" id="PTHR37293:SF5">
    <property type="entry name" value="DNA REPLICATION PROTEIN"/>
    <property type="match status" value="1"/>
</dbReference>
<dbReference type="InterPro" id="IPR034829">
    <property type="entry name" value="DnaD-like_sf"/>
</dbReference>
<dbReference type="HOGENOM" id="CLU_074315_2_0_9"/>
<feature type="region of interest" description="Disordered" evidence="2">
    <location>
        <begin position="150"/>
        <end position="172"/>
    </location>
</feature>
<dbReference type="AlphaFoldDB" id="F9UQX7"/>
<proteinExistence type="inferred from homology"/>
<dbReference type="NCBIfam" id="TIGR01446">
    <property type="entry name" value="DnaD_dom"/>
    <property type="match status" value="1"/>
</dbReference>
<evidence type="ECO:0000313" key="5">
    <source>
        <dbReference type="Proteomes" id="UP000000432"/>
    </source>
</evidence>
<evidence type="ECO:0000256" key="1">
    <source>
        <dbReference type="ARBA" id="ARBA00093462"/>
    </source>
</evidence>
<comment type="similarity">
    <text evidence="1">Belongs to the DnaB/DnaD family.</text>
</comment>
<feature type="domain" description="DnaB/C C-terminal" evidence="3">
    <location>
        <begin position="191"/>
        <end position="258"/>
    </location>
</feature>